<evidence type="ECO:0000256" key="3">
    <source>
        <dbReference type="ARBA" id="ARBA00012663"/>
    </source>
</evidence>
<dbReference type="EC" id="3.2.1.52" evidence="3"/>
<organism evidence="8 9">
    <name type="scientific">Candidatus Avipropionibacterium avicola</name>
    <dbReference type="NCBI Taxonomy" id="2840701"/>
    <lineage>
        <taxon>Bacteria</taxon>
        <taxon>Bacillati</taxon>
        <taxon>Actinomycetota</taxon>
        <taxon>Actinomycetes</taxon>
        <taxon>Propionibacteriales</taxon>
        <taxon>Propionibacteriaceae</taxon>
        <taxon>Propionibacteriaceae incertae sedis</taxon>
        <taxon>Candidatus Avipropionibacterium</taxon>
    </lineage>
</organism>
<evidence type="ECO:0000259" key="7">
    <source>
        <dbReference type="Pfam" id="PF01915"/>
    </source>
</evidence>
<dbReference type="Pfam" id="PF00933">
    <property type="entry name" value="Glyco_hydro_3"/>
    <property type="match status" value="1"/>
</dbReference>
<dbReference type="InterPro" id="IPR002772">
    <property type="entry name" value="Glyco_hydro_3_C"/>
</dbReference>
<dbReference type="InterPro" id="IPR001764">
    <property type="entry name" value="Glyco_hydro_3_N"/>
</dbReference>
<keyword evidence="5" id="KW-0326">Glycosidase</keyword>
<dbReference type="FunFam" id="3.20.20.300:FF:000014">
    <property type="entry name" value="Beta-hexosaminidase, lipoprotein"/>
    <property type="match status" value="1"/>
</dbReference>
<dbReference type="PANTHER" id="PTHR30480">
    <property type="entry name" value="BETA-HEXOSAMINIDASE-RELATED"/>
    <property type="match status" value="1"/>
</dbReference>
<evidence type="ECO:0000256" key="4">
    <source>
        <dbReference type="ARBA" id="ARBA00022801"/>
    </source>
</evidence>
<dbReference type="Pfam" id="PF01915">
    <property type="entry name" value="Glyco_hydro_3_C"/>
    <property type="match status" value="1"/>
</dbReference>
<evidence type="ECO:0000256" key="5">
    <source>
        <dbReference type="ARBA" id="ARBA00023295"/>
    </source>
</evidence>
<keyword evidence="4 8" id="KW-0378">Hydrolase</keyword>
<dbReference type="AlphaFoldDB" id="A0A9D1GW68"/>
<evidence type="ECO:0000313" key="9">
    <source>
        <dbReference type="Proteomes" id="UP000886842"/>
    </source>
</evidence>
<dbReference type="GO" id="GO:0005975">
    <property type="term" value="P:carbohydrate metabolic process"/>
    <property type="evidence" value="ECO:0007669"/>
    <property type="project" value="InterPro"/>
</dbReference>
<dbReference type="GO" id="GO:0004563">
    <property type="term" value="F:beta-N-acetylhexosaminidase activity"/>
    <property type="evidence" value="ECO:0007669"/>
    <property type="project" value="UniProtKB-EC"/>
</dbReference>
<comment type="catalytic activity">
    <reaction evidence="1">
        <text>Hydrolysis of terminal non-reducing N-acetyl-D-hexosamine residues in N-acetyl-beta-D-hexosaminides.</text>
        <dbReference type="EC" id="3.2.1.52"/>
    </reaction>
</comment>
<dbReference type="Gene3D" id="3.40.50.1700">
    <property type="entry name" value="Glycoside hydrolase family 3 C-terminal domain"/>
    <property type="match status" value="1"/>
</dbReference>
<dbReference type="SUPFAM" id="SSF51445">
    <property type="entry name" value="(Trans)glycosidases"/>
    <property type="match status" value="1"/>
</dbReference>
<name>A0A9D1GW68_9ACTN</name>
<dbReference type="InterPro" id="IPR036962">
    <property type="entry name" value="Glyco_hydro_3_N_sf"/>
</dbReference>
<dbReference type="Gene3D" id="3.20.20.300">
    <property type="entry name" value="Glycoside hydrolase, family 3, N-terminal domain"/>
    <property type="match status" value="1"/>
</dbReference>
<sequence>MGLGAAGAGMVGSIPSVAEAAGPGRRRGWIESRIAAMSLEQKVGQLFVMHVYGADADTPDDRNTEAYGVATGAEVVAKYHLGGVIYFTWSDNLPDPQAGAHLSNGLQQAAMSLPTRVQIPLTIATDQETGLVARMPAPATVFPGAMALGAARDPELTRETYRITGEELRAIGITCDYAPDADVNINPANPVIGVRSFSSDPELVSQLVVAGVEGLQGAKVSATAKHFPGHGDTDVDSHTGFPVITHSREEWEQIDAPPFRAAIEAGIDAIMTAHIDFPALDPSGDPATLSKDIITGLLREELGFDRVVVTDGLGMAGVREKYGDAEVAVRAIEAGVDVLLQTPAADVQYEAVLDAVRSGRISAERLDESVARILGMKYDRGLTGDFQVDEDAVVATVGSAEHRDSAQQITDHSITLLLDDAELVPLPTGSVYVTGWGETTTVALAEALAEHGHEATSRATGADPSADQITQAVEESAEAEVTVVLTYGADAAPSQQKLVSALLDAGRAVAVVAVKTPYDIAALEGVETYLATYGYQPVSMVALAKVLAGDTLAAGRLPVSIPHTDDPDVELYELGAGIDQ</sequence>
<dbReference type="GO" id="GO:0009254">
    <property type="term" value="P:peptidoglycan turnover"/>
    <property type="evidence" value="ECO:0007669"/>
    <property type="project" value="TreeGrafter"/>
</dbReference>
<comment type="similarity">
    <text evidence="2">Belongs to the glycosyl hydrolase 3 family.</text>
</comment>
<evidence type="ECO:0000259" key="6">
    <source>
        <dbReference type="Pfam" id="PF00933"/>
    </source>
</evidence>
<dbReference type="InterPro" id="IPR017853">
    <property type="entry name" value="GH"/>
</dbReference>
<dbReference type="EMBL" id="DVLP01000099">
    <property type="protein sequence ID" value="HIT74631.1"/>
    <property type="molecule type" value="Genomic_DNA"/>
</dbReference>
<dbReference type="InterPro" id="IPR036881">
    <property type="entry name" value="Glyco_hydro_3_C_sf"/>
</dbReference>
<dbReference type="SUPFAM" id="SSF52279">
    <property type="entry name" value="Beta-D-glucan exohydrolase, C-terminal domain"/>
    <property type="match status" value="1"/>
</dbReference>
<reference evidence="8" key="2">
    <citation type="journal article" date="2021" name="PeerJ">
        <title>Extensive microbial diversity within the chicken gut microbiome revealed by metagenomics and culture.</title>
        <authorList>
            <person name="Gilroy R."/>
            <person name="Ravi A."/>
            <person name="Getino M."/>
            <person name="Pursley I."/>
            <person name="Horton D.L."/>
            <person name="Alikhan N.F."/>
            <person name="Baker D."/>
            <person name="Gharbi K."/>
            <person name="Hall N."/>
            <person name="Watson M."/>
            <person name="Adriaenssens E.M."/>
            <person name="Foster-Nyarko E."/>
            <person name="Jarju S."/>
            <person name="Secka A."/>
            <person name="Antonio M."/>
            <person name="Oren A."/>
            <person name="Chaudhuri R.R."/>
            <person name="La Ragione R."/>
            <person name="Hildebrand F."/>
            <person name="Pallen M.J."/>
        </authorList>
    </citation>
    <scope>NUCLEOTIDE SEQUENCE</scope>
    <source>
        <strain evidence="8">ChiGjej1B1-24693</strain>
    </source>
</reference>
<feature type="domain" description="Glycoside hydrolase family 3 C-terminal" evidence="7">
    <location>
        <begin position="416"/>
        <end position="566"/>
    </location>
</feature>
<accession>A0A9D1GW68</accession>
<feature type="domain" description="Glycoside hydrolase family 3 N-terminal" evidence="6">
    <location>
        <begin position="39"/>
        <end position="374"/>
    </location>
</feature>
<dbReference type="Proteomes" id="UP000886842">
    <property type="component" value="Unassembled WGS sequence"/>
</dbReference>
<evidence type="ECO:0000256" key="1">
    <source>
        <dbReference type="ARBA" id="ARBA00001231"/>
    </source>
</evidence>
<dbReference type="PANTHER" id="PTHR30480:SF13">
    <property type="entry name" value="BETA-HEXOSAMINIDASE"/>
    <property type="match status" value="1"/>
</dbReference>
<gene>
    <name evidence="8" type="ORF">IAA98_03515</name>
</gene>
<reference evidence="8" key="1">
    <citation type="submission" date="2020-10" db="EMBL/GenBank/DDBJ databases">
        <authorList>
            <person name="Gilroy R."/>
        </authorList>
    </citation>
    <scope>NUCLEOTIDE SEQUENCE</scope>
    <source>
        <strain evidence="8">ChiGjej1B1-24693</strain>
    </source>
</reference>
<proteinExistence type="inferred from homology"/>
<comment type="caution">
    <text evidence="8">The sequence shown here is derived from an EMBL/GenBank/DDBJ whole genome shotgun (WGS) entry which is preliminary data.</text>
</comment>
<evidence type="ECO:0000256" key="2">
    <source>
        <dbReference type="ARBA" id="ARBA00005336"/>
    </source>
</evidence>
<evidence type="ECO:0000313" key="8">
    <source>
        <dbReference type="EMBL" id="HIT74631.1"/>
    </source>
</evidence>
<dbReference type="InterPro" id="IPR050226">
    <property type="entry name" value="NagZ_Beta-hexosaminidase"/>
</dbReference>
<dbReference type="PRINTS" id="PR00133">
    <property type="entry name" value="GLHYDRLASE3"/>
</dbReference>
<protein>
    <recommendedName>
        <fullName evidence="3">beta-N-acetylhexosaminidase</fullName>
        <ecNumber evidence="3">3.2.1.52</ecNumber>
    </recommendedName>
</protein>